<keyword evidence="1" id="KW-0472">Membrane</keyword>
<accession>A0ABU8YC14</accession>
<protein>
    <submittedName>
        <fullName evidence="2">Uncharacterized protein</fullName>
    </submittedName>
</protein>
<keyword evidence="3" id="KW-1185">Reference proteome</keyword>
<keyword evidence="1" id="KW-0812">Transmembrane</keyword>
<feature type="transmembrane region" description="Helical" evidence="1">
    <location>
        <begin position="17"/>
        <end position="35"/>
    </location>
</feature>
<organism evidence="2 3">
    <name type="scientific">Curtobacterium citreum</name>
    <dbReference type="NCBI Taxonomy" id="2036"/>
    <lineage>
        <taxon>Bacteria</taxon>
        <taxon>Bacillati</taxon>
        <taxon>Actinomycetota</taxon>
        <taxon>Actinomycetes</taxon>
        <taxon>Micrococcales</taxon>
        <taxon>Microbacteriaceae</taxon>
        <taxon>Curtobacterium</taxon>
    </lineage>
</organism>
<sequence>MVRDDELSRQRRDRKRWMLWCAGGLVAHVVTLFVLRLWFPVSTGVVGLWVVLAVSPWFLPFDAPRAGNRPAMVGAVVVTAAGVSLLLGAAPPNTERVDAAAVGAILGVLLAVIGGAWVGFIATRFSRRQVDAEIERFRREQEAAVED</sequence>
<evidence type="ECO:0000313" key="2">
    <source>
        <dbReference type="EMBL" id="MEK0171995.1"/>
    </source>
</evidence>
<gene>
    <name evidence="2" type="ORF">WMN62_10980</name>
</gene>
<name>A0ABU8YC14_9MICO</name>
<dbReference type="Proteomes" id="UP001370299">
    <property type="component" value="Unassembled WGS sequence"/>
</dbReference>
<evidence type="ECO:0000256" key="1">
    <source>
        <dbReference type="SAM" id="Phobius"/>
    </source>
</evidence>
<dbReference type="RefSeq" id="WP_340195865.1">
    <property type="nucleotide sequence ID" value="NZ_JBBKAP010000013.1"/>
</dbReference>
<keyword evidence="1" id="KW-1133">Transmembrane helix</keyword>
<feature type="transmembrane region" description="Helical" evidence="1">
    <location>
        <begin position="102"/>
        <end position="122"/>
    </location>
</feature>
<feature type="transmembrane region" description="Helical" evidence="1">
    <location>
        <begin position="41"/>
        <end position="59"/>
    </location>
</feature>
<dbReference type="EMBL" id="JBBLYY010000056">
    <property type="protein sequence ID" value="MEK0171995.1"/>
    <property type="molecule type" value="Genomic_DNA"/>
</dbReference>
<evidence type="ECO:0000313" key="3">
    <source>
        <dbReference type="Proteomes" id="UP001370299"/>
    </source>
</evidence>
<reference evidence="2 3" key="1">
    <citation type="submission" date="2024-03" db="EMBL/GenBank/DDBJ databases">
        <title>Whole genomes of four grape xylem sap localized bacterial endophytes.</title>
        <authorList>
            <person name="Kumar G."/>
            <person name="Savka M.A."/>
        </authorList>
    </citation>
    <scope>NUCLEOTIDE SEQUENCE [LARGE SCALE GENOMIC DNA]</scope>
    <source>
        <strain evidence="2 3">RIT_GXS8</strain>
    </source>
</reference>
<comment type="caution">
    <text evidence="2">The sequence shown here is derived from an EMBL/GenBank/DDBJ whole genome shotgun (WGS) entry which is preliminary data.</text>
</comment>
<proteinExistence type="predicted"/>
<feature type="transmembrane region" description="Helical" evidence="1">
    <location>
        <begin position="71"/>
        <end position="90"/>
    </location>
</feature>